<keyword evidence="2" id="KW-1185">Reference proteome</keyword>
<gene>
    <name evidence="1" type="ORF">RND71_001941</name>
</gene>
<dbReference type="GO" id="GO:0003729">
    <property type="term" value="F:mRNA binding"/>
    <property type="evidence" value="ECO:0007669"/>
    <property type="project" value="TreeGrafter"/>
</dbReference>
<evidence type="ECO:0000313" key="2">
    <source>
        <dbReference type="Proteomes" id="UP001291623"/>
    </source>
</evidence>
<dbReference type="GO" id="GO:0006417">
    <property type="term" value="P:regulation of translation"/>
    <property type="evidence" value="ECO:0007669"/>
    <property type="project" value="TreeGrafter"/>
</dbReference>
<comment type="caution">
    <text evidence="1">The sequence shown here is derived from an EMBL/GenBank/DDBJ whole genome shotgun (WGS) entry which is preliminary data.</text>
</comment>
<name>A0AAE1VYD6_9SOLA</name>
<evidence type="ECO:0000313" key="1">
    <source>
        <dbReference type="EMBL" id="KAK4380079.1"/>
    </source>
</evidence>
<accession>A0AAE1VYD6</accession>
<organism evidence="1 2">
    <name type="scientific">Anisodus tanguticus</name>
    <dbReference type="NCBI Taxonomy" id="243964"/>
    <lineage>
        <taxon>Eukaryota</taxon>
        <taxon>Viridiplantae</taxon>
        <taxon>Streptophyta</taxon>
        <taxon>Embryophyta</taxon>
        <taxon>Tracheophyta</taxon>
        <taxon>Spermatophyta</taxon>
        <taxon>Magnoliopsida</taxon>
        <taxon>eudicotyledons</taxon>
        <taxon>Gunneridae</taxon>
        <taxon>Pentapetalae</taxon>
        <taxon>asterids</taxon>
        <taxon>lamiids</taxon>
        <taxon>Solanales</taxon>
        <taxon>Solanaceae</taxon>
        <taxon>Solanoideae</taxon>
        <taxon>Hyoscyameae</taxon>
        <taxon>Anisodus</taxon>
    </lineage>
</organism>
<proteinExistence type="predicted"/>
<dbReference type="PANTHER" id="PTHR13389">
    <property type="entry name" value="PUMILIO HOMOLOG 3"/>
    <property type="match status" value="1"/>
</dbReference>
<dbReference type="InterPro" id="IPR040059">
    <property type="entry name" value="PUM3"/>
</dbReference>
<dbReference type="GO" id="GO:0005730">
    <property type="term" value="C:nucleolus"/>
    <property type="evidence" value="ECO:0007669"/>
    <property type="project" value="TreeGrafter"/>
</dbReference>
<dbReference type="EMBL" id="JAVYJV010000001">
    <property type="protein sequence ID" value="KAK4380079.1"/>
    <property type="molecule type" value="Genomic_DNA"/>
</dbReference>
<dbReference type="AlphaFoldDB" id="A0AAE1VYD6"/>
<reference evidence="1" key="1">
    <citation type="submission" date="2023-12" db="EMBL/GenBank/DDBJ databases">
        <title>Genome assembly of Anisodus tanguticus.</title>
        <authorList>
            <person name="Wang Y.-J."/>
        </authorList>
    </citation>
    <scope>NUCLEOTIDE SEQUENCE</scope>
    <source>
        <strain evidence="1">KB-2021</strain>
        <tissue evidence="1">Leaf</tissue>
    </source>
</reference>
<dbReference type="PANTHER" id="PTHR13389:SF0">
    <property type="entry name" value="PUMILIO HOMOLOG 3"/>
    <property type="match status" value="1"/>
</dbReference>
<dbReference type="Proteomes" id="UP001291623">
    <property type="component" value="Unassembled WGS sequence"/>
</dbReference>
<sequence length="258" mass="28215">MPLVDHLLRDKLKPSTAVNTAMAAIEPVDTKRKRRIQAKERKKIIKGMKYKVGKIAHDKCGTLVPVFIFSIVDDTKLLSKVIIRELEGASFRSGLLLNLRIPTTSLVLPRRPGGNSTGPSTTITRISSCLRGIEPTLSHARAPYSAQALPLDYAPEDTQNLILASIQNNLSPVAMGGADSILRPTLDGKLETLHGVIASLAAHPKMEGSDEQHLFEHFHSSRTIRKLILDSPSFACTLYEKALKGKCSIWAQGHRSVG</sequence>
<protein>
    <submittedName>
        <fullName evidence="1">Uncharacterized protein</fullName>
    </submittedName>
</protein>